<accession>A0A0E9R8Y0</accession>
<sequence>MLHSPTRLVFYTIDYFTRNIHFLDRLLFIYIHTKQLPDCCGYVKGRG</sequence>
<reference evidence="1" key="1">
    <citation type="submission" date="2014-11" db="EMBL/GenBank/DDBJ databases">
        <authorList>
            <person name="Amaro Gonzalez C."/>
        </authorList>
    </citation>
    <scope>NUCLEOTIDE SEQUENCE</scope>
</reference>
<name>A0A0E9R8Y0_ANGAN</name>
<dbReference type="EMBL" id="GBXM01083642">
    <property type="protein sequence ID" value="JAH24935.1"/>
    <property type="molecule type" value="Transcribed_RNA"/>
</dbReference>
<dbReference type="AlphaFoldDB" id="A0A0E9R8Y0"/>
<protein>
    <submittedName>
        <fullName evidence="1">Uncharacterized protein</fullName>
    </submittedName>
</protein>
<organism evidence="1">
    <name type="scientific">Anguilla anguilla</name>
    <name type="common">European freshwater eel</name>
    <name type="synonym">Muraena anguilla</name>
    <dbReference type="NCBI Taxonomy" id="7936"/>
    <lineage>
        <taxon>Eukaryota</taxon>
        <taxon>Metazoa</taxon>
        <taxon>Chordata</taxon>
        <taxon>Craniata</taxon>
        <taxon>Vertebrata</taxon>
        <taxon>Euteleostomi</taxon>
        <taxon>Actinopterygii</taxon>
        <taxon>Neopterygii</taxon>
        <taxon>Teleostei</taxon>
        <taxon>Anguilliformes</taxon>
        <taxon>Anguillidae</taxon>
        <taxon>Anguilla</taxon>
    </lineage>
</organism>
<proteinExistence type="predicted"/>
<evidence type="ECO:0000313" key="1">
    <source>
        <dbReference type="EMBL" id="JAH24935.1"/>
    </source>
</evidence>
<reference evidence="1" key="2">
    <citation type="journal article" date="2015" name="Fish Shellfish Immunol.">
        <title>Early steps in the European eel (Anguilla anguilla)-Vibrio vulnificus interaction in the gills: Role of the RtxA13 toxin.</title>
        <authorList>
            <person name="Callol A."/>
            <person name="Pajuelo D."/>
            <person name="Ebbesson L."/>
            <person name="Teles M."/>
            <person name="MacKenzie S."/>
            <person name="Amaro C."/>
        </authorList>
    </citation>
    <scope>NUCLEOTIDE SEQUENCE</scope>
</reference>